<evidence type="ECO:0000256" key="1">
    <source>
        <dbReference type="SAM" id="MobiDB-lite"/>
    </source>
</evidence>
<dbReference type="EMBL" id="CAJOBI010327453">
    <property type="protein sequence ID" value="CAF5193888.1"/>
    <property type="molecule type" value="Genomic_DNA"/>
</dbReference>
<feature type="non-terminal residue" evidence="3">
    <location>
        <position position="1"/>
    </location>
</feature>
<dbReference type="PANTHER" id="PTHR12601:SF6">
    <property type="entry name" value="CLUSTERED MITOCHONDRIA PROTEIN HOMOLOG"/>
    <property type="match status" value="1"/>
</dbReference>
<dbReference type="InterPro" id="IPR033646">
    <property type="entry name" value="CLU-central"/>
</dbReference>
<dbReference type="CDD" id="cd15466">
    <property type="entry name" value="CLU-central"/>
    <property type="match status" value="1"/>
</dbReference>
<dbReference type="GO" id="GO:0048312">
    <property type="term" value="P:intracellular distribution of mitochondria"/>
    <property type="evidence" value="ECO:0007669"/>
    <property type="project" value="TreeGrafter"/>
</dbReference>
<accession>A0A8S3I6Y2</accession>
<feature type="compositionally biased region" description="Polar residues" evidence="1">
    <location>
        <begin position="86"/>
        <end position="95"/>
    </location>
</feature>
<sequence>GINIRYLGRVAQLVTQQSSLAYIYEIVVTEILCRSAKHVFRTYLQSVPIHILSFSISHFLNCFLTIISLPTTDYSFDELSALSSQSTNNAPNVSLSNSTNISSQKTNSKNKNKKQQQQQHKYIPTIRNGSLEFSSLTSKVLWSQLTNEAKSRYNFDLNW</sequence>
<feature type="compositionally biased region" description="Low complexity" evidence="1">
    <location>
        <begin position="96"/>
        <end position="107"/>
    </location>
</feature>
<dbReference type="Proteomes" id="UP000676336">
    <property type="component" value="Unassembled WGS sequence"/>
</dbReference>
<evidence type="ECO:0000313" key="3">
    <source>
        <dbReference type="EMBL" id="CAF5193888.1"/>
    </source>
</evidence>
<dbReference type="Pfam" id="PF12807">
    <property type="entry name" value="eIF3_p135"/>
    <property type="match status" value="1"/>
</dbReference>
<reference evidence="3" key="1">
    <citation type="submission" date="2021-02" db="EMBL/GenBank/DDBJ databases">
        <authorList>
            <person name="Nowell W R."/>
        </authorList>
    </citation>
    <scope>NUCLEOTIDE SEQUENCE</scope>
</reference>
<organism evidence="3 4">
    <name type="scientific">Rotaria magnacalcarata</name>
    <dbReference type="NCBI Taxonomy" id="392030"/>
    <lineage>
        <taxon>Eukaryota</taxon>
        <taxon>Metazoa</taxon>
        <taxon>Spiralia</taxon>
        <taxon>Gnathifera</taxon>
        <taxon>Rotifera</taxon>
        <taxon>Eurotatoria</taxon>
        <taxon>Bdelloidea</taxon>
        <taxon>Philodinida</taxon>
        <taxon>Philodinidae</taxon>
        <taxon>Rotaria</taxon>
    </lineage>
</organism>
<proteinExistence type="predicted"/>
<feature type="domain" description="CLU central" evidence="2">
    <location>
        <begin position="1"/>
        <end position="157"/>
    </location>
</feature>
<dbReference type="AlphaFoldDB" id="A0A8S3I6Y2"/>
<dbReference type="PANTHER" id="PTHR12601">
    <property type="entry name" value="EUKARYOTIC TRANSLATION INITIATION FACTOR 3 SUBUNIT EIF-3"/>
    <property type="match status" value="1"/>
</dbReference>
<gene>
    <name evidence="3" type="ORF">SMN809_LOCUS73235</name>
</gene>
<evidence type="ECO:0000313" key="4">
    <source>
        <dbReference type="Proteomes" id="UP000676336"/>
    </source>
</evidence>
<dbReference type="InterPro" id="IPR027523">
    <property type="entry name" value="CLU_prot"/>
</dbReference>
<comment type="caution">
    <text evidence="3">The sequence shown here is derived from an EMBL/GenBank/DDBJ whole genome shotgun (WGS) entry which is preliminary data.</text>
</comment>
<dbReference type="GO" id="GO:0003729">
    <property type="term" value="F:mRNA binding"/>
    <property type="evidence" value="ECO:0007669"/>
    <property type="project" value="TreeGrafter"/>
</dbReference>
<feature type="region of interest" description="Disordered" evidence="1">
    <location>
        <begin position="86"/>
        <end position="121"/>
    </location>
</feature>
<dbReference type="GO" id="GO:0005737">
    <property type="term" value="C:cytoplasm"/>
    <property type="evidence" value="ECO:0007669"/>
    <property type="project" value="TreeGrafter"/>
</dbReference>
<evidence type="ECO:0000259" key="2">
    <source>
        <dbReference type="Pfam" id="PF12807"/>
    </source>
</evidence>
<protein>
    <recommendedName>
        <fullName evidence="2">CLU central domain-containing protein</fullName>
    </recommendedName>
</protein>
<name>A0A8S3I6Y2_9BILA</name>